<dbReference type="PROSITE" id="PS50842">
    <property type="entry name" value="EXPANSIN_EG45"/>
    <property type="match status" value="1"/>
</dbReference>
<dbReference type="InterPro" id="IPR007112">
    <property type="entry name" value="Expansin/allergen_DPBB_dom"/>
</dbReference>
<dbReference type="Pfam" id="PF22514">
    <property type="entry name" value="EXPB1_D1"/>
    <property type="match status" value="1"/>
</dbReference>
<dbReference type="Proteomes" id="UP000054248">
    <property type="component" value="Unassembled WGS sequence"/>
</dbReference>
<evidence type="ECO:0000259" key="1">
    <source>
        <dbReference type="PROSITE" id="PS50842"/>
    </source>
</evidence>
<dbReference type="InterPro" id="IPR036908">
    <property type="entry name" value="RlpA-like_sf"/>
</dbReference>
<feature type="domain" description="Expansin-like EG45" evidence="1">
    <location>
        <begin position="11"/>
        <end position="142"/>
    </location>
</feature>
<reference evidence="2 3" key="1">
    <citation type="submission" date="2014-04" db="EMBL/GenBank/DDBJ databases">
        <authorList>
            <consortium name="DOE Joint Genome Institute"/>
            <person name="Kuo A."/>
            <person name="Girlanda M."/>
            <person name="Perotto S."/>
            <person name="Kohler A."/>
            <person name="Nagy L.G."/>
            <person name="Floudas D."/>
            <person name="Copeland A."/>
            <person name="Barry K.W."/>
            <person name="Cichocki N."/>
            <person name="Veneault-Fourrey C."/>
            <person name="LaButti K."/>
            <person name="Lindquist E.A."/>
            <person name="Lipzen A."/>
            <person name="Lundell T."/>
            <person name="Morin E."/>
            <person name="Murat C."/>
            <person name="Sun H."/>
            <person name="Tunlid A."/>
            <person name="Henrissat B."/>
            <person name="Grigoriev I.V."/>
            <person name="Hibbett D.S."/>
            <person name="Martin F."/>
            <person name="Nordberg H.P."/>
            <person name="Cantor M.N."/>
            <person name="Hua S.X."/>
        </authorList>
    </citation>
    <scope>NUCLEOTIDE SEQUENCE [LARGE SCALE GENOMIC DNA]</scope>
    <source>
        <strain evidence="2 3">MUT 4182</strain>
    </source>
</reference>
<dbReference type="SUPFAM" id="SSF50685">
    <property type="entry name" value="Barwin-like endoglucanases"/>
    <property type="match status" value="1"/>
</dbReference>
<dbReference type="AlphaFoldDB" id="A0A0C3QGE7"/>
<evidence type="ECO:0000313" key="2">
    <source>
        <dbReference type="EMBL" id="KIO24564.1"/>
    </source>
</evidence>
<dbReference type="EMBL" id="KN823059">
    <property type="protein sequence ID" value="KIO24564.1"/>
    <property type="molecule type" value="Genomic_DNA"/>
</dbReference>
<keyword evidence="3" id="KW-1185">Reference proteome</keyword>
<dbReference type="OrthoDB" id="5823761at2759"/>
<gene>
    <name evidence="2" type="ORF">M407DRAFT_99789</name>
</gene>
<organism evidence="2 3">
    <name type="scientific">Tulasnella calospora MUT 4182</name>
    <dbReference type="NCBI Taxonomy" id="1051891"/>
    <lineage>
        <taxon>Eukaryota</taxon>
        <taxon>Fungi</taxon>
        <taxon>Dikarya</taxon>
        <taxon>Basidiomycota</taxon>
        <taxon>Agaricomycotina</taxon>
        <taxon>Agaricomycetes</taxon>
        <taxon>Cantharellales</taxon>
        <taxon>Tulasnellaceae</taxon>
        <taxon>Tulasnella</taxon>
    </lineage>
</organism>
<protein>
    <recommendedName>
        <fullName evidence="1">Expansin-like EG45 domain-containing protein</fullName>
    </recommendedName>
</protein>
<accession>A0A0C3QGE7</accession>
<dbReference type="Gene3D" id="2.40.40.10">
    <property type="entry name" value="RlpA-like domain"/>
    <property type="match status" value="1"/>
</dbReference>
<sequence length="216" mass="23328">MTHYDLPKDYVASCGCTGKSTHYPTAALSHLAYGSTAAYGPSCGRCFNLTLLNTIYSDPQWYPNPTKSIVVKITDLCPGPGLCGATEGSPNSVGAYLNFDLAYPSTAIHEGWYPANISYYGYDDFGVWNISYQSISCSQWAGWKDKGALGSVPDQNPGVCCPAEPNATLTCPSYSEQYGDWPPDTTTSGSIPHLRAPQITLLSFSILFVMACNFTH</sequence>
<dbReference type="CDD" id="cd22278">
    <property type="entry name" value="DPBB_GH45_endoglucanase"/>
    <property type="match status" value="1"/>
</dbReference>
<evidence type="ECO:0000313" key="3">
    <source>
        <dbReference type="Proteomes" id="UP000054248"/>
    </source>
</evidence>
<name>A0A0C3QGE7_9AGAM</name>
<proteinExistence type="predicted"/>
<dbReference type="HOGENOM" id="CLU_083686_0_0_1"/>
<reference evidence="3" key="2">
    <citation type="submission" date="2015-01" db="EMBL/GenBank/DDBJ databases">
        <title>Evolutionary Origins and Diversification of the Mycorrhizal Mutualists.</title>
        <authorList>
            <consortium name="DOE Joint Genome Institute"/>
            <consortium name="Mycorrhizal Genomics Consortium"/>
            <person name="Kohler A."/>
            <person name="Kuo A."/>
            <person name="Nagy L.G."/>
            <person name="Floudas D."/>
            <person name="Copeland A."/>
            <person name="Barry K.W."/>
            <person name="Cichocki N."/>
            <person name="Veneault-Fourrey C."/>
            <person name="LaButti K."/>
            <person name="Lindquist E.A."/>
            <person name="Lipzen A."/>
            <person name="Lundell T."/>
            <person name="Morin E."/>
            <person name="Murat C."/>
            <person name="Riley R."/>
            <person name="Ohm R."/>
            <person name="Sun H."/>
            <person name="Tunlid A."/>
            <person name="Henrissat B."/>
            <person name="Grigoriev I.V."/>
            <person name="Hibbett D.S."/>
            <person name="Martin F."/>
        </authorList>
    </citation>
    <scope>NUCLEOTIDE SEQUENCE [LARGE SCALE GENOMIC DNA]</scope>
    <source>
        <strain evidence="3">MUT 4182</strain>
    </source>
</reference>